<evidence type="ECO:0008006" key="5">
    <source>
        <dbReference type="Google" id="ProtNLM"/>
    </source>
</evidence>
<evidence type="ECO:0000256" key="2">
    <source>
        <dbReference type="SAM" id="MobiDB-lite"/>
    </source>
</evidence>
<dbReference type="Proteomes" id="UP001212997">
    <property type="component" value="Unassembled WGS sequence"/>
</dbReference>
<feature type="region of interest" description="Disordered" evidence="2">
    <location>
        <begin position="23"/>
        <end position="56"/>
    </location>
</feature>
<dbReference type="AlphaFoldDB" id="A0AAD5V2X2"/>
<gene>
    <name evidence="3" type="ORF">NLI96_g5522</name>
</gene>
<feature type="region of interest" description="Disordered" evidence="2">
    <location>
        <begin position="92"/>
        <end position="128"/>
    </location>
</feature>
<organism evidence="3 4">
    <name type="scientific">Meripilus lineatus</name>
    <dbReference type="NCBI Taxonomy" id="2056292"/>
    <lineage>
        <taxon>Eukaryota</taxon>
        <taxon>Fungi</taxon>
        <taxon>Dikarya</taxon>
        <taxon>Basidiomycota</taxon>
        <taxon>Agaricomycotina</taxon>
        <taxon>Agaricomycetes</taxon>
        <taxon>Polyporales</taxon>
        <taxon>Meripilaceae</taxon>
        <taxon>Meripilus</taxon>
    </lineage>
</organism>
<proteinExistence type="predicted"/>
<sequence length="1237" mass="140801">MSSYPSKPKPSLLLSPFSRWFGSHRSSKRANKTLDDSFTIVDPPQAEPPQQRGRSLSLGVIRPHPLTLHARQETFPRYIPHRDPDKDLNFSIPQVSSPVQGEDVASNPTPLFESPTSGRSHPSLGSGNALSTFAEVNKIGPDTKNRKEITNQFLEQTGHVVEQSSEGQTSTTVEAGSATHASTIRGIMDVLGVVAEIHPAIKAVVIAVQGAYKLQCARTENDKRIVVLDNQMKDMLRSFLWLGDVKDPSDITRISSQVDIAASRAAENIAGYAACTDLYLNQSLVLRVLMSTLWEQRLLQFVNDFAERRMEIREALLSCSARGTSMIQQEMQIMNKRMQDLTGLFRRLKPTIEAEVQSEVEKKGGREELLNRGNNQALREINEIANQLGGEGGGSKARRGPELTLERLTELMRGFDERIERHIKILEGKVNLQDPASEISRGKGAGKKEFMHERIADPELSIIWRDMKWSRNVKSSRFVTTLRDHYQEGMATGDHPVLTDEWTLTYIDVKWLQPILEAFDEDGSGYVTIAEINNFTQSRPAEMGWSLRQWIAYWAIGWRITMTRYRELAQLYMRDIYATLQNLLPINKNYGNAYLFSFWSLLSRLVVSPPAWDIPDDLIDKFDIYVKLEEDRISANLEKLKYNIDAPNTVKMIVGSGARVEKVGPTLSDLLKQHSALIHRGTTEVLLRDEILNALNSLDSIREAVDVRVRELSDNWKHQRLDPRVRLETFSWGVFKNLDCETLTVSEVNDLGYLINPPSEDSWIRYLTRSMWEKEVESLWKKYRGFESEPSPCRPLPQPHISQGVAAYTIPDTSVPENLQIPHDLTSLLGQWSGQSTADSSEHSLEERMLLAFLYREPSDSEMSPLPILTFESSDISRKGDPYKLSGTAQMAEDRSIELKFTIKYSGIRVEYKGDKVEGREMVIGSWISHHDDDPTSPPVTGSFSLLRVSEGVMDLLLSPQVLVWNRARLLWHLAIEFAIRQVKRRTWKALHERRLQRRQFLGLYIKMKGYSLSDGEVDRYRELLNQLTITDTRYYQSLGNDIRRTTPQHLYYMCDICKGMLHGARVLCLDCISADSLAYHTLDLCDSSECAAATYQRTNHPVFHKPTHNVIKLRTFLQPIDLPRLLESGRRALKISRIALKPRARGPQSEGDAGDQRCSVFPPIKKNAPHRYTHTLVRCKDQVEDPKPSSEPTNSQIREEMLNLKENLEDRLKRLEEKVIWLTENLGLGRIPAAEV</sequence>
<accession>A0AAD5V2X2</accession>
<dbReference type="EMBL" id="JANAWD010000182">
    <property type="protein sequence ID" value="KAJ3484623.1"/>
    <property type="molecule type" value="Genomic_DNA"/>
</dbReference>
<evidence type="ECO:0000313" key="3">
    <source>
        <dbReference type="EMBL" id="KAJ3484623.1"/>
    </source>
</evidence>
<name>A0AAD5V2X2_9APHY</name>
<protein>
    <recommendedName>
        <fullName evidence="5">EF-hand domain-containing protein</fullName>
    </recommendedName>
</protein>
<keyword evidence="1" id="KW-0175">Coiled coil</keyword>
<feature type="compositionally biased region" description="Polar residues" evidence="2">
    <location>
        <begin position="106"/>
        <end position="128"/>
    </location>
</feature>
<keyword evidence="4" id="KW-1185">Reference proteome</keyword>
<feature type="coiled-coil region" evidence="1">
    <location>
        <begin position="1195"/>
        <end position="1226"/>
    </location>
</feature>
<dbReference type="InterPro" id="IPR018247">
    <property type="entry name" value="EF_Hand_1_Ca_BS"/>
</dbReference>
<evidence type="ECO:0000256" key="1">
    <source>
        <dbReference type="SAM" id="Coils"/>
    </source>
</evidence>
<dbReference type="PROSITE" id="PS00018">
    <property type="entry name" value="EF_HAND_1"/>
    <property type="match status" value="1"/>
</dbReference>
<evidence type="ECO:0000313" key="4">
    <source>
        <dbReference type="Proteomes" id="UP001212997"/>
    </source>
</evidence>
<reference evidence="3" key="1">
    <citation type="submission" date="2022-07" db="EMBL/GenBank/DDBJ databases">
        <title>Genome Sequence of Physisporinus lineatus.</title>
        <authorList>
            <person name="Buettner E."/>
        </authorList>
    </citation>
    <scope>NUCLEOTIDE SEQUENCE</scope>
    <source>
        <strain evidence="3">VT162</strain>
    </source>
</reference>
<comment type="caution">
    <text evidence="3">The sequence shown here is derived from an EMBL/GenBank/DDBJ whole genome shotgun (WGS) entry which is preliminary data.</text>
</comment>